<gene>
    <name evidence="1" type="ORF">PDESU_05495</name>
</gene>
<keyword evidence="2" id="KW-1185">Reference proteome</keyword>
<name>A0A6C2UAL6_PONDE</name>
<dbReference type="Proteomes" id="UP000366872">
    <property type="component" value="Unassembled WGS sequence"/>
</dbReference>
<evidence type="ECO:0000313" key="2">
    <source>
        <dbReference type="Proteomes" id="UP000366872"/>
    </source>
</evidence>
<reference evidence="1 2" key="1">
    <citation type="submission" date="2019-04" db="EMBL/GenBank/DDBJ databases">
        <authorList>
            <person name="Van Vliet M D."/>
        </authorList>
    </citation>
    <scope>NUCLEOTIDE SEQUENCE [LARGE SCALE GENOMIC DNA]</scope>
    <source>
        <strain evidence="1 2">F1</strain>
    </source>
</reference>
<evidence type="ECO:0000313" key="1">
    <source>
        <dbReference type="EMBL" id="VGO16903.1"/>
    </source>
</evidence>
<accession>A0A6C2UAL6</accession>
<protein>
    <submittedName>
        <fullName evidence="1">Uncharacterized protein</fullName>
    </submittedName>
</protein>
<dbReference type="AlphaFoldDB" id="A0A6C2UAL6"/>
<proteinExistence type="predicted"/>
<organism evidence="1 2">
    <name type="scientific">Pontiella desulfatans</name>
    <dbReference type="NCBI Taxonomy" id="2750659"/>
    <lineage>
        <taxon>Bacteria</taxon>
        <taxon>Pseudomonadati</taxon>
        <taxon>Kiritimatiellota</taxon>
        <taxon>Kiritimatiellia</taxon>
        <taxon>Kiritimatiellales</taxon>
        <taxon>Pontiellaceae</taxon>
        <taxon>Pontiella</taxon>
    </lineage>
</organism>
<sequence length="40" mass="4607">MLCFPISVLLLFALLMDLLMIRCTVGSVIGRCYLQNELFR</sequence>
<dbReference type="EMBL" id="CAAHFG010000004">
    <property type="protein sequence ID" value="VGO16903.1"/>
    <property type="molecule type" value="Genomic_DNA"/>
</dbReference>